<evidence type="ECO:0000313" key="17">
    <source>
        <dbReference type="Proteomes" id="UP000316217"/>
    </source>
</evidence>
<keyword evidence="16" id="KW-1185">Reference proteome</keyword>
<evidence type="ECO:0000256" key="2">
    <source>
        <dbReference type="ARBA" id="ARBA00007533"/>
    </source>
</evidence>
<keyword evidence="7" id="KW-0067">ATP-binding</keyword>
<dbReference type="Pfam" id="PF00117">
    <property type="entry name" value="GATase"/>
    <property type="match status" value="1"/>
</dbReference>
<dbReference type="PROSITE" id="PS51273">
    <property type="entry name" value="GATASE_TYPE_1"/>
    <property type="match status" value="1"/>
</dbReference>
<dbReference type="InterPro" id="IPR033828">
    <property type="entry name" value="GATase1_CTP_Synthase"/>
</dbReference>
<dbReference type="AlphaFoldDB" id="A0A429GW72"/>
<dbReference type="RefSeq" id="WP_125670340.1">
    <property type="nucleotide sequence ID" value="NZ_RCOS01000026.1"/>
</dbReference>
<evidence type="ECO:0000313" key="14">
    <source>
        <dbReference type="EMBL" id="RSN78013.1"/>
    </source>
</evidence>
<feature type="domain" description="Glutamine amidotransferase" evidence="12">
    <location>
        <begin position="310"/>
        <end position="525"/>
    </location>
</feature>
<organism evidence="14 16">
    <name type="scientific">Candidatus Methanodesulfokora washburnensis</name>
    <dbReference type="NCBI Taxonomy" id="2478471"/>
    <lineage>
        <taxon>Archaea</taxon>
        <taxon>Thermoproteota</taxon>
        <taxon>Candidatus Korarchaeia</taxon>
        <taxon>Candidatus Korarchaeia incertae sedis</taxon>
        <taxon>Candidatus Methanodesulfokora</taxon>
    </lineage>
</organism>
<evidence type="ECO:0000256" key="5">
    <source>
        <dbReference type="ARBA" id="ARBA00022723"/>
    </source>
</evidence>
<keyword evidence="6" id="KW-0547">Nucleotide-binding</keyword>
<evidence type="ECO:0000256" key="7">
    <source>
        <dbReference type="ARBA" id="ARBA00022840"/>
    </source>
</evidence>
<evidence type="ECO:0000256" key="9">
    <source>
        <dbReference type="ARBA" id="ARBA00022962"/>
    </source>
</evidence>
<dbReference type="GO" id="GO:0046872">
    <property type="term" value="F:metal ion binding"/>
    <property type="evidence" value="ECO:0007669"/>
    <property type="project" value="UniProtKB-KW"/>
</dbReference>
<keyword evidence="10" id="KW-0665">Pyrimidine biosynthesis</keyword>
<dbReference type="GO" id="GO:0005524">
    <property type="term" value="F:ATP binding"/>
    <property type="evidence" value="ECO:0007669"/>
    <property type="project" value="UniProtKB-KW"/>
</dbReference>
<protein>
    <recommendedName>
        <fullName evidence="3">CTP synthase (glutamine hydrolyzing)</fullName>
        <ecNumber evidence="3">6.3.4.2</ecNumber>
    </recommendedName>
</protein>
<dbReference type="InterPro" id="IPR017456">
    <property type="entry name" value="CTP_synthase_N"/>
</dbReference>
<dbReference type="Proteomes" id="UP000277582">
    <property type="component" value="Unassembled WGS sequence"/>
</dbReference>
<name>A0A429GW72_9CREN</name>
<dbReference type="GO" id="GO:0044210">
    <property type="term" value="P:'de novo' CTP biosynthetic process"/>
    <property type="evidence" value="ECO:0007669"/>
    <property type="project" value="UniProtKB-UniPathway"/>
</dbReference>
<reference evidence="14 16" key="1">
    <citation type="submission" date="2018-10" db="EMBL/GenBank/DDBJ databases">
        <title>Co-occurring genomic capacity for anaerobic methane metabolism and dissimilatory sulfite reduction discovered in the Korarchaeota.</title>
        <authorList>
            <person name="Mckay L.J."/>
            <person name="Dlakic M."/>
            <person name="Fields M.W."/>
            <person name="Delmont T.O."/>
            <person name="Eren A.M."/>
            <person name="Jay Z.J."/>
            <person name="Klingelsmith K.B."/>
            <person name="Rusch D.B."/>
            <person name="Inskeep W.P."/>
        </authorList>
    </citation>
    <scope>NUCLEOTIDE SEQUENCE [LARGE SCALE GENOMIC DNA]</scope>
    <source>
        <strain evidence="14 16">MDKW</strain>
    </source>
</reference>
<evidence type="ECO:0000256" key="3">
    <source>
        <dbReference type="ARBA" id="ARBA00012291"/>
    </source>
</evidence>
<dbReference type="InterPro" id="IPR004468">
    <property type="entry name" value="CTP_synthase"/>
</dbReference>
<evidence type="ECO:0000256" key="11">
    <source>
        <dbReference type="ARBA" id="ARBA00047781"/>
    </source>
</evidence>
<dbReference type="SUPFAM" id="SSF52540">
    <property type="entry name" value="P-loop containing nucleoside triphosphate hydrolases"/>
    <property type="match status" value="1"/>
</dbReference>
<dbReference type="CDD" id="cd01746">
    <property type="entry name" value="GATase1_CTP_Synthase"/>
    <property type="match status" value="1"/>
</dbReference>
<proteinExistence type="inferred from homology"/>
<evidence type="ECO:0000256" key="4">
    <source>
        <dbReference type="ARBA" id="ARBA00022598"/>
    </source>
</evidence>
<dbReference type="GO" id="GO:0019856">
    <property type="term" value="P:pyrimidine nucleobase biosynthetic process"/>
    <property type="evidence" value="ECO:0007669"/>
    <property type="project" value="TreeGrafter"/>
</dbReference>
<dbReference type="InterPro" id="IPR029062">
    <property type="entry name" value="Class_I_gatase-like"/>
</dbReference>
<comment type="pathway">
    <text evidence="1">Pyrimidine metabolism; CTP biosynthesis via de novo pathway; CTP from UDP: step 2/2.</text>
</comment>
<feature type="domain" description="CTP synthase N-terminal" evidence="13">
    <location>
        <begin position="5"/>
        <end position="276"/>
    </location>
</feature>
<dbReference type="UniPathway" id="UPA00159">
    <property type="reaction ID" value="UER00277"/>
</dbReference>
<evidence type="ECO:0000256" key="8">
    <source>
        <dbReference type="ARBA" id="ARBA00022842"/>
    </source>
</evidence>
<dbReference type="PANTHER" id="PTHR11550">
    <property type="entry name" value="CTP SYNTHASE"/>
    <property type="match status" value="1"/>
</dbReference>
<dbReference type="SUPFAM" id="SSF52317">
    <property type="entry name" value="Class I glutamine amidotransferase-like"/>
    <property type="match status" value="1"/>
</dbReference>
<dbReference type="EMBL" id="RCOS01000026">
    <property type="protein sequence ID" value="RSN78013.1"/>
    <property type="molecule type" value="Genomic_DNA"/>
</dbReference>
<keyword evidence="8" id="KW-0460">Magnesium</keyword>
<dbReference type="FunFam" id="3.40.50.300:FF:000009">
    <property type="entry name" value="CTP synthase"/>
    <property type="match status" value="1"/>
</dbReference>
<gene>
    <name evidence="14" type="ORF">D6D85_01720</name>
    <name evidence="15" type="ORF">EF810_01355</name>
</gene>
<evidence type="ECO:0000256" key="1">
    <source>
        <dbReference type="ARBA" id="ARBA00005171"/>
    </source>
</evidence>
<evidence type="ECO:0000256" key="6">
    <source>
        <dbReference type="ARBA" id="ARBA00022741"/>
    </source>
</evidence>
<dbReference type="Proteomes" id="UP000316217">
    <property type="component" value="Unassembled WGS sequence"/>
</dbReference>
<comment type="catalytic activity">
    <reaction evidence="11">
        <text>UTP + L-glutamine + ATP + H2O = CTP + L-glutamate + ADP + phosphate + 2 H(+)</text>
        <dbReference type="Rhea" id="RHEA:26426"/>
        <dbReference type="ChEBI" id="CHEBI:15377"/>
        <dbReference type="ChEBI" id="CHEBI:15378"/>
        <dbReference type="ChEBI" id="CHEBI:29985"/>
        <dbReference type="ChEBI" id="CHEBI:30616"/>
        <dbReference type="ChEBI" id="CHEBI:37563"/>
        <dbReference type="ChEBI" id="CHEBI:43474"/>
        <dbReference type="ChEBI" id="CHEBI:46398"/>
        <dbReference type="ChEBI" id="CHEBI:58359"/>
        <dbReference type="ChEBI" id="CHEBI:456216"/>
        <dbReference type="EC" id="6.3.4.2"/>
    </reaction>
</comment>
<dbReference type="EC" id="6.3.4.2" evidence="3"/>
<dbReference type="InterPro" id="IPR017926">
    <property type="entry name" value="GATASE"/>
</dbReference>
<dbReference type="NCBIfam" id="TIGR00337">
    <property type="entry name" value="PyrG"/>
    <property type="match status" value="1"/>
</dbReference>
<dbReference type="InterPro" id="IPR027417">
    <property type="entry name" value="P-loop_NTPase"/>
</dbReference>
<keyword evidence="5" id="KW-0479">Metal-binding</keyword>
<evidence type="ECO:0000313" key="15">
    <source>
        <dbReference type="EMBL" id="RZN63118.1"/>
    </source>
</evidence>
<keyword evidence="9" id="KW-0315">Glutamine amidotransferase</keyword>
<dbReference type="PANTHER" id="PTHR11550:SF0">
    <property type="entry name" value="CTP SYNTHASE-RELATED"/>
    <property type="match status" value="1"/>
</dbReference>
<accession>A0A429GW72</accession>
<dbReference type="Gene3D" id="3.40.50.300">
    <property type="entry name" value="P-loop containing nucleotide triphosphate hydrolases"/>
    <property type="match status" value="1"/>
</dbReference>
<evidence type="ECO:0000313" key="16">
    <source>
        <dbReference type="Proteomes" id="UP000277582"/>
    </source>
</evidence>
<keyword evidence="4 14" id="KW-0436">Ligase</keyword>
<sequence length="532" mass="59411">MLGIIFVTGGVVSGLGKGIVAASIGKILQARGYDISMVKLDPYLNPDPGTMNPVEHGEIFVTEDVWIFSPSESVSFQIAEIDEDFGHYERFLGKYMHPSNNITSGQVMLQVILGERRGVYLGQTVRLIPHVVDEIKRRIIEVAKRENPDFLIVELGGTIGDYEAESFVEALRQIRAERKSLHVHVTYVPYLRSTGELKTKPAQTFIRLANAAGLPPDAIVVRSDRDLGIDVLRKISLYSGVPLDSIFPDPDRENVYEVPLILEEKGLGRRIEKFFGLEERKAELDSWREAIREGEKELTVGIVSKYWRMHDVHISINEAVKHAASAINCRAKIKMVDASSPDLDGLDGVILAPGFGVKGTEGMIDAAKRAMEEKIPTLGICFGAQLSTVAFARHIMGWDGANSTELDPDTPYPVVDMLPEQVGVKEKGGTMRLGAHEVLIIPGTRLMDAYGESIVKERFRHRYHISRKYAELMEERGYKISAVDRTGRIINAFEISWHPFFVGVQFHPEYKSRPGKPSPVYLAFMKSVLEHS</sequence>
<dbReference type="NCBIfam" id="NF003792">
    <property type="entry name" value="PRK05380.1"/>
    <property type="match status" value="1"/>
</dbReference>
<comment type="similarity">
    <text evidence="2">Belongs to the CTP synthase family.</text>
</comment>
<comment type="caution">
    <text evidence="14">The sequence shown here is derived from an EMBL/GenBank/DDBJ whole genome shotgun (WGS) entry which is preliminary data.</text>
</comment>
<evidence type="ECO:0000259" key="13">
    <source>
        <dbReference type="Pfam" id="PF06418"/>
    </source>
</evidence>
<evidence type="ECO:0000256" key="10">
    <source>
        <dbReference type="ARBA" id="ARBA00022975"/>
    </source>
</evidence>
<evidence type="ECO:0000259" key="12">
    <source>
        <dbReference type="Pfam" id="PF00117"/>
    </source>
</evidence>
<dbReference type="GO" id="GO:0042802">
    <property type="term" value="F:identical protein binding"/>
    <property type="evidence" value="ECO:0007669"/>
    <property type="project" value="TreeGrafter"/>
</dbReference>
<dbReference type="GO" id="GO:0003883">
    <property type="term" value="F:CTP synthase activity"/>
    <property type="evidence" value="ECO:0007669"/>
    <property type="project" value="UniProtKB-EC"/>
</dbReference>
<dbReference type="OrthoDB" id="52769at2157"/>
<reference evidence="15 17" key="2">
    <citation type="journal article" date="2019" name="Nat. Microbiol.">
        <title>Wide diversity of methane and short-chain alkane metabolisms in uncultured archaea.</title>
        <authorList>
            <person name="Borrel G."/>
            <person name="Adam P.S."/>
            <person name="McKay L.J."/>
            <person name="Chen L.X."/>
            <person name="Sierra-Garcia I.N."/>
            <person name="Sieber C.M."/>
            <person name="Letourneur Q."/>
            <person name="Ghozlane A."/>
            <person name="Andersen G.L."/>
            <person name="Li W.J."/>
            <person name="Hallam S.J."/>
            <person name="Muyzer G."/>
            <person name="de Oliveira V.M."/>
            <person name="Inskeep W.P."/>
            <person name="Banfield J.F."/>
            <person name="Gribaldo S."/>
        </authorList>
    </citation>
    <scope>NUCLEOTIDE SEQUENCE [LARGE SCALE GENOMIC DNA]</scope>
    <source>
        <strain evidence="15">NM4</strain>
    </source>
</reference>
<dbReference type="Gene3D" id="3.40.50.880">
    <property type="match status" value="1"/>
</dbReference>
<dbReference type="Pfam" id="PF06418">
    <property type="entry name" value="CTP_synth_N"/>
    <property type="match status" value="1"/>
</dbReference>
<dbReference type="EMBL" id="RXII01000023">
    <property type="protein sequence ID" value="RZN63118.1"/>
    <property type="molecule type" value="Genomic_DNA"/>
</dbReference>